<dbReference type="PANTHER" id="PTHR34239:SF2">
    <property type="entry name" value="TRANSPOSABLE ELEMENT P TRANSPOSASE_THAP9 CONSERVED DOMAIN-CONTAINING PROTEIN"/>
    <property type="match status" value="1"/>
</dbReference>
<dbReference type="Proteomes" id="UP001152795">
    <property type="component" value="Unassembled WGS sequence"/>
</dbReference>
<evidence type="ECO:0000256" key="1">
    <source>
        <dbReference type="SAM" id="MobiDB-lite"/>
    </source>
</evidence>
<keyword evidence="3" id="KW-1185">Reference proteome</keyword>
<protein>
    <submittedName>
        <fullName evidence="2">Uncharacterized protein</fullName>
    </submittedName>
</protein>
<reference evidence="2" key="1">
    <citation type="submission" date="2020-04" db="EMBL/GenBank/DDBJ databases">
        <authorList>
            <person name="Alioto T."/>
            <person name="Alioto T."/>
            <person name="Gomez Garrido J."/>
        </authorList>
    </citation>
    <scope>NUCLEOTIDE SEQUENCE</scope>
    <source>
        <strain evidence="2">A484AB</strain>
    </source>
</reference>
<feature type="compositionally biased region" description="Polar residues" evidence="1">
    <location>
        <begin position="333"/>
        <end position="344"/>
    </location>
</feature>
<feature type="region of interest" description="Disordered" evidence="1">
    <location>
        <begin position="1"/>
        <end position="21"/>
    </location>
</feature>
<dbReference type="OrthoDB" id="7701249at2759"/>
<evidence type="ECO:0000313" key="3">
    <source>
        <dbReference type="Proteomes" id="UP001152795"/>
    </source>
</evidence>
<evidence type="ECO:0000313" key="2">
    <source>
        <dbReference type="EMBL" id="CAB4030533.1"/>
    </source>
</evidence>
<accession>A0A7D9JIV3</accession>
<dbReference type="PANTHER" id="PTHR34239">
    <property type="entry name" value="APPLE DOMAIN-CONTAINING PROTEIN"/>
    <property type="match status" value="1"/>
</dbReference>
<feature type="compositionally biased region" description="Acidic residues" evidence="1">
    <location>
        <begin position="91"/>
        <end position="101"/>
    </location>
</feature>
<dbReference type="AlphaFoldDB" id="A0A7D9JIV3"/>
<dbReference type="EMBL" id="CACRXK020016937">
    <property type="protein sequence ID" value="CAB4030533.1"/>
    <property type="molecule type" value="Genomic_DNA"/>
</dbReference>
<feature type="region of interest" description="Disordered" evidence="1">
    <location>
        <begin position="56"/>
        <end position="122"/>
    </location>
</feature>
<name>A0A7D9JIV3_PARCT</name>
<feature type="region of interest" description="Disordered" evidence="1">
    <location>
        <begin position="317"/>
        <end position="379"/>
    </location>
</feature>
<comment type="caution">
    <text evidence="2">The sequence shown here is derived from an EMBL/GenBank/DDBJ whole genome shotgun (WGS) entry which is preliminary data.</text>
</comment>
<gene>
    <name evidence="2" type="ORF">PACLA_8A012869</name>
</gene>
<feature type="compositionally biased region" description="Polar residues" evidence="1">
    <location>
        <begin position="56"/>
        <end position="73"/>
    </location>
</feature>
<proteinExistence type="predicted"/>
<sequence length="379" mass="42614">MAAKNREIEEGIMPSDHEENDLLAEVDDEPMSVDLKAVPKVLTDLSKAITSMSSSMLNMEQSIKRMNSTQVETSDSEEQPAKKRKRRNEQENEADSDDSDGENLLRETEPPADSATEGESGVPCARLEHDALLSEISEDFDKEEDVGPKINQQLADIVNTRWSTKLNEAKIKEKMEKYPRPANCEKLIAPRVNAEIWDKLDQKAKHHDLRASAIQKSIAKVGSILAVSTDKLVQMRHKSLLEVDTLVKMNTDVLALLGHTMCELSMRRRDAIKPNLHKDYGSLCASQVPVTSFLFGDNLQTRLNDIRASNKISKTTVQERFGQAKSRGRFSIGGSNLNNNTGSDNRQRKGNPFLSKGRQWKQHPPKPPFLPRKNSQTRF</sequence>
<organism evidence="2 3">
    <name type="scientific">Paramuricea clavata</name>
    <name type="common">Red gorgonian</name>
    <name type="synonym">Violescent sea-whip</name>
    <dbReference type="NCBI Taxonomy" id="317549"/>
    <lineage>
        <taxon>Eukaryota</taxon>
        <taxon>Metazoa</taxon>
        <taxon>Cnidaria</taxon>
        <taxon>Anthozoa</taxon>
        <taxon>Octocorallia</taxon>
        <taxon>Malacalcyonacea</taxon>
        <taxon>Plexauridae</taxon>
        <taxon>Paramuricea</taxon>
    </lineage>
</organism>